<gene>
    <name evidence="3" type="ORF">JFL75_11365</name>
</gene>
<dbReference type="SUPFAM" id="SSF64182">
    <property type="entry name" value="DHH phosphoesterases"/>
    <property type="match status" value="1"/>
</dbReference>
<dbReference type="Proteomes" id="UP000595917">
    <property type="component" value="Chromosome"/>
</dbReference>
<dbReference type="EMBL" id="CP067089">
    <property type="protein sequence ID" value="QQO07547.1"/>
    <property type="molecule type" value="Genomic_DNA"/>
</dbReference>
<feature type="domain" description="DDH" evidence="1">
    <location>
        <begin position="16"/>
        <end position="160"/>
    </location>
</feature>
<dbReference type="AlphaFoldDB" id="A0A7T8B8M9"/>
<dbReference type="Pfam" id="PF02272">
    <property type="entry name" value="DHHA1"/>
    <property type="match status" value="1"/>
</dbReference>
<reference evidence="3" key="1">
    <citation type="submission" date="2021-01" db="EMBL/GenBank/DDBJ databases">
        <title>Description of Breznakiella homolactica.</title>
        <authorList>
            <person name="Song Y."/>
            <person name="Brune A."/>
        </authorList>
    </citation>
    <scope>NUCLEOTIDE SEQUENCE</scope>
    <source>
        <strain evidence="3">RmG30</strain>
    </source>
</reference>
<proteinExistence type="predicted"/>
<dbReference type="PANTHER" id="PTHR47618:SF1">
    <property type="entry name" value="BIFUNCTIONAL OLIGORIBONUCLEASE AND PAP PHOSPHATASE NRNA"/>
    <property type="match status" value="1"/>
</dbReference>
<dbReference type="KEGG" id="bhc:JFL75_11365"/>
<feature type="domain" description="DHHA1" evidence="2">
    <location>
        <begin position="237"/>
        <end position="322"/>
    </location>
</feature>
<dbReference type="InterPro" id="IPR038763">
    <property type="entry name" value="DHH_sf"/>
</dbReference>
<protein>
    <submittedName>
        <fullName evidence="3">Bifunctional oligoribonuclease/PAP phosphatase NrnA</fullName>
    </submittedName>
</protein>
<dbReference type="InterPro" id="IPR001667">
    <property type="entry name" value="DDH_dom"/>
</dbReference>
<keyword evidence="4" id="KW-1185">Reference proteome</keyword>
<sequence>MMQKALDFIKKYKSFILTTHDNPDADGLGAEILLKDVLEKIGKQAVIVNPAPAPERFKFMIPKKSMFAWDESKRKQLPEKAVMIILDTSDEFNIGKISDEVLPFVEKVLIIDHHELNPLSSLDGYVDSTASSTCEMVAEIAEKFKVTIEKSSAVAAFTGIVYDTGSFAYAKTSARTFKAAILLAEAGAVPNIIYEKLYESSSTGALLLQQRVLSTLELLTDGQVAVQILRKEDLTITGATVDDAESFINIPLKSRDIKVSILIKENHQGPVRCSLRSKGSVNVSKIAQFFNGGGHARAAGFRSDVGIEETLNNVMQKINAALGKT</sequence>
<dbReference type="PANTHER" id="PTHR47618">
    <property type="entry name" value="BIFUNCTIONAL OLIGORIBONUCLEASE AND PAP PHOSPHATASE NRNA"/>
    <property type="match status" value="1"/>
</dbReference>
<dbReference type="Gene3D" id="3.10.310.30">
    <property type="match status" value="1"/>
</dbReference>
<dbReference type="Gene3D" id="3.90.1640.10">
    <property type="entry name" value="inorganic pyrophosphatase (n-terminal core)"/>
    <property type="match status" value="1"/>
</dbReference>
<dbReference type="InterPro" id="IPR051319">
    <property type="entry name" value="Oligoribo/pAp-PDE_c-di-AMP_PDE"/>
</dbReference>
<dbReference type="InterPro" id="IPR003156">
    <property type="entry name" value="DHHA1_dom"/>
</dbReference>
<dbReference type="GO" id="GO:0003676">
    <property type="term" value="F:nucleic acid binding"/>
    <property type="evidence" value="ECO:0007669"/>
    <property type="project" value="InterPro"/>
</dbReference>
<dbReference type="Pfam" id="PF01368">
    <property type="entry name" value="DHH"/>
    <property type="match status" value="1"/>
</dbReference>
<accession>A0A7T8B8M9</accession>
<evidence type="ECO:0000259" key="1">
    <source>
        <dbReference type="Pfam" id="PF01368"/>
    </source>
</evidence>
<evidence type="ECO:0000313" key="3">
    <source>
        <dbReference type="EMBL" id="QQO07547.1"/>
    </source>
</evidence>
<organism evidence="3 4">
    <name type="scientific">Breznakiella homolactica</name>
    <dbReference type="NCBI Taxonomy" id="2798577"/>
    <lineage>
        <taxon>Bacteria</taxon>
        <taxon>Pseudomonadati</taxon>
        <taxon>Spirochaetota</taxon>
        <taxon>Spirochaetia</taxon>
        <taxon>Spirochaetales</taxon>
        <taxon>Breznakiellaceae</taxon>
        <taxon>Breznakiella</taxon>
    </lineage>
</organism>
<name>A0A7T8B8M9_9SPIR</name>
<evidence type="ECO:0000259" key="2">
    <source>
        <dbReference type="Pfam" id="PF02272"/>
    </source>
</evidence>
<dbReference type="RefSeq" id="WP_215624853.1">
    <property type="nucleotide sequence ID" value="NZ_CP067089.2"/>
</dbReference>
<evidence type="ECO:0000313" key="4">
    <source>
        <dbReference type="Proteomes" id="UP000595917"/>
    </source>
</evidence>